<dbReference type="SUPFAM" id="SSF144217">
    <property type="entry name" value="CSL zinc finger"/>
    <property type="match status" value="1"/>
</dbReference>
<dbReference type="PANTHER" id="PTHR21454:SF47">
    <property type="entry name" value="DNAJ HEAT SHOCK N-TERMINAL DOMAIN-CONTAINING PROTEIN"/>
    <property type="match status" value="1"/>
</dbReference>
<dbReference type="OMA" id="NIEETHY"/>
<dbReference type="AlphaFoldDB" id="A0A4Y7J475"/>
<dbReference type="STRING" id="3469.A0A4Y7J475"/>
<accession>A0A4Y7J475</accession>
<dbReference type="EMBL" id="CM010717">
    <property type="protein sequence ID" value="RZC54862.1"/>
    <property type="molecule type" value="Genomic_DNA"/>
</dbReference>
<proteinExistence type="predicted"/>
<dbReference type="Gene3D" id="1.10.287.110">
    <property type="entry name" value="DnaJ domain"/>
    <property type="match status" value="1"/>
</dbReference>
<dbReference type="InterPro" id="IPR036671">
    <property type="entry name" value="DPH_MB_sf"/>
</dbReference>
<dbReference type="Proteomes" id="UP000316621">
    <property type="component" value="Chromosome 3"/>
</dbReference>
<name>A0A4Y7J475_PAPSO</name>
<keyword evidence="4" id="KW-1185">Reference proteome</keyword>
<dbReference type="PROSITE" id="PS50076">
    <property type="entry name" value="DNAJ_2"/>
    <property type="match status" value="1"/>
</dbReference>
<protein>
    <recommendedName>
        <fullName evidence="2">J domain-containing protein</fullName>
    </recommendedName>
</protein>
<dbReference type="PANTHER" id="PTHR21454">
    <property type="entry name" value="DPH3 HOMOLOG-RELATED"/>
    <property type="match status" value="1"/>
</dbReference>
<gene>
    <name evidence="3" type="ORF">C5167_013718</name>
</gene>
<dbReference type="GO" id="GO:0005829">
    <property type="term" value="C:cytosol"/>
    <property type="evidence" value="ECO:0007669"/>
    <property type="project" value="TreeGrafter"/>
</dbReference>
<evidence type="ECO:0000259" key="2">
    <source>
        <dbReference type="PROSITE" id="PS50076"/>
    </source>
</evidence>
<evidence type="ECO:0000313" key="3">
    <source>
        <dbReference type="EMBL" id="RZC54862.1"/>
    </source>
</evidence>
<dbReference type="PRINTS" id="PR00625">
    <property type="entry name" value="JDOMAIN"/>
</dbReference>
<dbReference type="Pfam" id="PF00226">
    <property type="entry name" value="DnaJ"/>
    <property type="match status" value="1"/>
</dbReference>
<dbReference type="Gene3D" id="3.10.660.10">
    <property type="entry name" value="DPH Zinc finger"/>
    <property type="match status" value="1"/>
</dbReference>
<dbReference type="SMART" id="SM00271">
    <property type="entry name" value="DnaJ"/>
    <property type="match status" value="1"/>
</dbReference>
<dbReference type="CDD" id="cd06257">
    <property type="entry name" value="DnaJ"/>
    <property type="match status" value="1"/>
</dbReference>
<dbReference type="GO" id="GO:0046872">
    <property type="term" value="F:metal ion binding"/>
    <property type="evidence" value="ECO:0007669"/>
    <property type="project" value="InterPro"/>
</dbReference>
<dbReference type="InterPro" id="IPR044248">
    <property type="entry name" value="DPH3/4-like"/>
</dbReference>
<dbReference type="InterPro" id="IPR036869">
    <property type="entry name" value="J_dom_sf"/>
</dbReference>
<reference evidence="3 4" key="1">
    <citation type="journal article" date="2018" name="Science">
        <title>The opium poppy genome and morphinan production.</title>
        <authorList>
            <person name="Guo L."/>
            <person name="Winzer T."/>
            <person name="Yang X."/>
            <person name="Li Y."/>
            <person name="Ning Z."/>
            <person name="He Z."/>
            <person name="Teodor R."/>
            <person name="Lu Y."/>
            <person name="Bowser T.A."/>
            <person name="Graham I.A."/>
            <person name="Ye K."/>
        </authorList>
    </citation>
    <scope>NUCLEOTIDE SEQUENCE [LARGE SCALE GENOMIC DNA]</scope>
    <source>
        <strain evidence="4">cv. HN1</strain>
        <tissue evidence="3">Leaves</tissue>
    </source>
</reference>
<dbReference type="Gramene" id="RZC54862">
    <property type="protein sequence ID" value="RZC54862"/>
    <property type="gene ID" value="C5167_013718"/>
</dbReference>
<feature type="compositionally biased region" description="Gly residues" evidence="1">
    <location>
        <begin position="143"/>
        <end position="190"/>
    </location>
</feature>
<organism evidence="3 4">
    <name type="scientific">Papaver somniferum</name>
    <name type="common">Opium poppy</name>
    <dbReference type="NCBI Taxonomy" id="3469"/>
    <lineage>
        <taxon>Eukaryota</taxon>
        <taxon>Viridiplantae</taxon>
        <taxon>Streptophyta</taxon>
        <taxon>Embryophyta</taxon>
        <taxon>Tracheophyta</taxon>
        <taxon>Spermatophyta</taxon>
        <taxon>Magnoliopsida</taxon>
        <taxon>Ranunculales</taxon>
        <taxon>Papaveraceae</taxon>
        <taxon>Papaveroideae</taxon>
        <taxon>Papaver</taxon>
    </lineage>
</organism>
<dbReference type="InterPro" id="IPR001623">
    <property type="entry name" value="DnaJ_domain"/>
</dbReference>
<evidence type="ECO:0000256" key="1">
    <source>
        <dbReference type="SAM" id="MobiDB-lite"/>
    </source>
</evidence>
<evidence type="ECO:0000313" key="4">
    <source>
        <dbReference type="Proteomes" id="UP000316621"/>
    </source>
</evidence>
<feature type="domain" description="J" evidence="2">
    <location>
        <begin position="12"/>
        <end position="84"/>
    </location>
</feature>
<dbReference type="SUPFAM" id="SSF46565">
    <property type="entry name" value="Chaperone J-domain"/>
    <property type="match status" value="1"/>
</dbReference>
<sequence length="190" mass="19862">MLLDGKRSVLKTHYDILSVKEDADYEEIHANYKRAALKSHPDKMRSTTETSDFQHESLETFLMVQKAWEILSDSKTRGIYDRELRDSRRDTETAEDVSLEEMMVEGVGQVLELFYECRCGDCFSIDSIELGEMGYSLGRDDSGGGGGGGGGDGNTVGGVGGGSNDEDSGAGGVGGGGGEGGGGGGGGGDG</sequence>
<dbReference type="GO" id="GO:0017183">
    <property type="term" value="P:protein histidyl modification to diphthamide"/>
    <property type="evidence" value="ECO:0007669"/>
    <property type="project" value="InterPro"/>
</dbReference>
<feature type="region of interest" description="Disordered" evidence="1">
    <location>
        <begin position="141"/>
        <end position="190"/>
    </location>
</feature>